<keyword evidence="6 7" id="KW-0472">Membrane</keyword>
<proteinExistence type="predicted"/>
<feature type="transmembrane region" description="Helical" evidence="7">
    <location>
        <begin position="432"/>
        <end position="453"/>
    </location>
</feature>
<dbReference type="Proteomes" id="UP001165136">
    <property type="component" value="Unassembled WGS sequence"/>
</dbReference>
<dbReference type="GO" id="GO:0022857">
    <property type="term" value="F:transmembrane transporter activity"/>
    <property type="evidence" value="ECO:0007669"/>
    <property type="project" value="InterPro"/>
</dbReference>
<evidence type="ECO:0000259" key="8">
    <source>
        <dbReference type="PROSITE" id="PS50850"/>
    </source>
</evidence>
<dbReference type="InterPro" id="IPR036259">
    <property type="entry name" value="MFS_trans_sf"/>
</dbReference>
<name>A0A9W6VBI7_9PSEU</name>
<dbReference type="PANTHER" id="PTHR42718:SF46">
    <property type="entry name" value="BLR6921 PROTEIN"/>
    <property type="match status" value="1"/>
</dbReference>
<feature type="transmembrane region" description="Helical" evidence="7">
    <location>
        <begin position="361"/>
        <end position="387"/>
    </location>
</feature>
<dbReference type="Gene3D" id="1.20.1250.20">
    <property type="entry name" value="MFS general substrate transporter like domains"/>
    <property type="match status" value="2"/>
</dbReference>
<feature type="transmembrane region" description="Helical" evidence="7">
    <location>
        <begin position="108"/>
        <end position="129"/>
    </location>
</feature>
<feature type="transmembrane region" description="Helical" evidence="7">
    <location>
        <begin position="141"/>
        <end position="163"/>
    </location>
</feature>
<feature type="domain" description="Major facilitator superfamily (MFS) profile" evidence="8">
    <location>
        <begin position="17"/>
        <end position="456"/>
    </location>
</feature>
<dbReference type="PANTHER" id="PTHR42718">
    <property type="entry name" value="MAJOR FACILITATOR SUPERFAMILY MULTIDRUG TRANSPORTER MFSC"/>
    <property type="match status" value="1"/>
</dbReference>
<feature type="transmembrane region" description="Helical" evidence="7">
    <location>
        <begin position="408"/>
        <end position="426"/>
    </location>
</feature>
<dbReference type="PRINTS" id="PR01036">
    <property type="entry name" value="TCRTETB"/>
</dbReference>
<organism evidence="9 10">
    <name type="scientific">Amycolatopsis taiwanensis</name>
    <dbReference type="NCBI Taxonomy" id="342230"/>
    <lineage>
        <taxon>Bacteria</taxon>
        <taxon>Bacillati</taxon>
        <taxon>Actinomycetota</taxon>
        <taxon>Actinomycetes</taxon>
        <taxon>Pseudonocardiales</taxon>
        <taxon>Pseudonocardiaceae</taxon>
        <taxon>Amycolatopsis</taxon>
    </lineage>
</organism>
<feature type="transmembrane region" description="Helical" evidence="7">
    <location>
        <begin position="276"/>
        <end position="297"/>
    </location>
</feature>
<gene>
    <name evidence="9" type="ORF">Atai01_16370</name>
</gene>
<dbReference type="AlphaFoldDB" id="A0A9W6VBI7"/>
<feature type="transmembrane region" description="Helical" evidence="7">
    <location>
        <begin position="202"/>
        <end position="221"/>
    </location>
</feature>
<sequence>MANEEKPEPLGRPLIRLALVVVVGGVAPLVDTTVVNVALPAMSDEVHVGAQATQWVTTAYLLALAVTVPVTAWASDRFGSKRLWIAGLALFFIGSGLCALAWDFRALVAFRALQGIGAGIMLPVLQTILVRAAGPSKTGRVLTVVMLVSTIAPIAGPLVGGAIVEAGSWRWVFVINLPICATAIGLALRFVPGAPAQAEKRLDLTGVLLLGIGTVALLYALSNAANQGGNATVRVWTPLIAGVALTAGFVALSLIRGTRSAIPVRLLAHKAFGSATASLLLTGVALYGALFLIPLYFQQQRGLTALTAGAVLALQGVGSLLTRWVGGVVDRIGARPIAVVSVLLCAAATVPFAIATPHTSWVLLGAALTVRGGALSAVNIAITAGAFSDLSHEEVPAGSAIVRLVQQLGGAAGTALLATIAAAVGAAAGFHAAFFCSIGLTLVALITCIGIPARRRTQPAAALRADS</sequence>
<keyword evidence="2" id="KW-0813">Transport</keyword>
<dbReference type="SUPFAM" id="SSF103473">
    <property type="entry name" value="MFS general substrate transporter"/>
    <property type="match status" value="1"/>
</dbReference>
<evidence type="ECO:0000256" key="7">
    <source>
        <dbReference type="SAM" id="Phobius"/>
    </source>
</evidence>
<feature type="transmembrane region" description="Helical" evidence="7">
    <location>
        <begin position="337"/>
        <end position="355"/>
    </location>
</feature>
<reference evidence="9" key="1">
    <citation type="submission" date="2023-03" db="EMBL/GenBank/DDBJ databases">
        <title>Amycolatopsis taiwanensis NBRC 103393.</title>
        <authorList>
            <person name="Ichikawa N."/>
            <person name="Sato H."/>
            <person name="Tonouchi N."/>
        </authorList>
    </citation>
    <scope>NUCLEOTIDE SEQUENCE</scope>
    <source>
        <strain evidence="9">NBRC 103393</strain>
    </source>
</reference>
<dbReference type="RefSeq" id="WP_285486400.1">
    <property type="nucleotide sequence ID" value="NZ_BSTI01000003.1"/>
</dbReference>
<evidence type="ECO:0000256" key="1">
    <source>
        <dbReference type="ARBA" id="ARBA00004651"/>
    </source>
</evidence>
<dbReference type="GO" id="GO:0005886">
    <property type="term" value="C:plasma membrane"/>
    <property type="evidence" value="ECO:0007669"/>
    <property type="project" value="UniProtKB-SubCell"/>
</dbReference>
<comment type="subcellular location">
    <subcellularLocation>
        <location evidence="1">Cell membrane</location>
        <topology evidence="1">Multi-pass membrane protein</topology>
    </subcellularLocation>
</comment>
<feature type="transmembrane region" description="Helical" evidence="7">
    <location>
        <begin position="233"/>
        <end position="255"/>
    </location>
</feature>
<evidence type="ECO:0000256" key="5">
    <source>
        <dbReference type="ARBA" id="ARBA00022989"/>
    </source>
</evidence>
<feature type="transmembrane region" description="Helical" evidence="7">
    <location>
        <begin position="169"/>
        <end position="190"/>
    </location>
</feature>
<evidence type="ECO:0000256" key="4">
    <source>
        <dbReference type="ARBA" id="ARBA00022692"/>
    </source>
</evidence>
<feature type="transmembrane region" description="Helical" evidence="7">
    <location>
        <begin position="83"/>
        <end position="102"/>
    </location>
</feature>
<keyword evidence="5 7" id="KW-1133">Transmembrane helix</keyword>
<keyword evidence="3" id="KW-1003">Cell membrane</keyword>
<evidence type="ECO:0000313" key="9">
    <source>
        <dbReference type="EMBL" id="GLY65018.1"/>
    </source>
</evidence>
<evidence type="ECO:0000256" key="6">
    <source>
        <dbReference type="ARBA" id="ARBA00023136"/>
    </source>
</evidence>
<dbReference type="NCBIfam" id="TIGR00711">
    <property type="entry name" value="efflux_EmrB"/>
    <property type="match status" value="1"/>
</dbReference>
<evidence type="ECO:0000256" key="3">
    <source>
        <dbReference type="ARBA" id="ARBA00022475"/>
    </source>
</evidence>
<accession>A0A9W6VBI7</accession>
<feature type="transmembrane region" description="Helical" evidence="7">
    <location>
        <begin position="14"/>
        <end position="35"/>
    </location>
</feature>
<dbReference type="InterPro" id="IPR004638">
    <property type="entry name" value="EmrB-like"/>
</dbReference>
<evidence type="ECO:0000313" key="10">
    <source>
        <dbReference type="Proteomes" id="UP001165136"/>
    </source>
</evidence>
<feature type="transmembrane region" description="Helical" evidence="7">
    <location>
        <begin position="55"/>
        <end position="74"/>
    </location>
</feature>
<feature type="transmembrane region" description="Helical" evidence="7">
    <location>
        <begin position="303"/>
        <end position="325"/>
    </location>
</feature>
<comment type="caution">
    <text evidence="9">The sequence shown here is derived from an EMBL/GenBank/DDBJ whole genome shotgun (WGS) entry which is preliminary data.</text>
</comment>
<keyword evidence="10" id="KW-1185">Reference proteome</keyword>
<dbReference type="PROSITE" id="PS50850">
    <property type="entry name" value="MFS"/>
    <property type="match status" value="1"/>
</dbReference>
<dbReference type="InterPro" id="IPR011701">
    <property type="entry name" value="MFS"/>
</dbReference>
<keyword evidence="4 7" id="KW-0812">Transmembrane</keyword>
<evidence type="ECO:0000256" key="2">
    <source>
        <dbReference type="ARBA" id="ARBA00022448"/>
    </source>
</evidence>
<protein>
    <submittedName>
        <fullName evidence="9">MFS transporter</fullName>
    </submittedName>
</protein>
<dbReference type="EMBL" id="BSTI01000003">
    <property type="protein sequence ID" value="GLY65018.1"/>
    <property type="molecule type" value="Genomic_DNA"/>
</dbReference>
<dbReference type="InterPro" id="IPR020846">
    <property type="entry name" value="MFS_dom"/>
</dbReference>
<dbReference type="Pfam" id="PF07690">
    <property type="entry name" value="MFS_1"/>
    <property type="match status" value="1"/>
</dbReference>